<protein>
    <submittedName>
        <fullName evidence="2">Uncharacterized protein</fullName>
    </submittedName>
</protein>
<feature type="compositionally biased region" description="Low complexity" evidence="1">
    <location>
        <begin position="1"/>
        <end position="21"/>
    </location>
</feature>
<reference evidence="2" key="1">
    <citation type="journal article" date="2009" name="Plant Mol. Biol.">
        <title>Insights into corn genes derived from large-scale cDNA sequencing.</title>
        <authorList>
            <person name="Alexandrov N.N."/>
            <person name="Brover V.V."/>
            <person name="Freidin S."/>
            <person name="Troukhan M.E."/>
            <person name="Tatarinova T.V."/>
            <person name="Zhang H."/>
            <person name="Swaller T.J."/>
            <person name="Lu Y.P."/>
            <person name="Bouck J."/>
            <person name="Flavell R.B."/>
            <person name="Feldmann K.A."/>
        </authorList>
    </citation>
    <scope>NUCLEOTIDE SEQUENCE</scope>
</reference>
<organism evidence="2">
    <name type="scientific">Zea mays</name>
    <name type="common">Maize</name>
    <dbReference type="NCBI Taxonomy" id="4577"/>
    <lineage>
        <taxon>Eukaryota</taxon>
        <taxon>Viridiplantae</taxon>
        <taxon>Streptophyta</taxon>
        <taxon>Embryophyta</taxon>
        <taxon>Tracheophyta</taxon>
        <taxon>Spermatophyta</taxon>
        <taxon>Magnoliopsida</taxon>
        <taxon>Liliopsida</taxon>
        <taxon>Poales</taxon>
        <taxon>Poaceae</taxon>
        <taxon>PACMAD clade</taxon>
        <taxon>Panicoideae</taxon>
        <taxon>Andropogonodae</taxon>
        <taxon>Andropogoneae</taxon>
        <taxon>Tripsacinae</taxon>
        <taxon>Zea</taxon>
    </lineage>
</organism>
<sequence>MATVTEEVAPVVTVSEEPAPEAAKEVVEKPEEGKKPDEEGDERKKADPAAEKEKKARSAFFLSSPVGKTALWSLLLLRVNARPPPTSPGFFGFNLCSQP</sequence>
<dbReference type="AlphaFoldDB" id="B6T643"/>
<proteinExistence type="evidence at transcript level"/>
<name>B6T643_MAIZE</name>
<feature type="region of interest" description="Disordered" evidence="1">
    <location>
        <begin position="1"/>
        <end position="57"/>
    </location>
</feature>
<feature type="compositionally biased region" description="Basic and acidic residues" evidence="1">
    <location>
        <begin position="22"/>
        <end position="56"/>
    </location>
</feature>
<accession>B6T643</accession>
<evidence type="ECO:0000256" key="1">
    <source>
        <dbReference type="SAM" id="MobiDB-lite"/>
    </source>
</evidence>
<dbReference type="EMBL" id="EU960458">
    <property type="protein sequence ID" value="ACG32576.1"/>
    <property type="molecule type" value="mRNA"/>
</dbReference>
<evidence type="ECO:0000313" key="2">
    <source>
        <dbReference type="EMBL" id="ACG32576.1"/>
    </source>
</evidence>